<proteinExistence type="predicted"/>
<accession>A0A0B7NC46</accession>
<sequence length="238" mass="23804">MWKDYDSSTTAPVGNDFPWSGPAIASMAYGVCPVCAVAVRRLHRGAKKDLLSARAAGIADAAKKAPVVRATFEAVKRAQEACDTHAAAAAATSKEEGVGRTSVAAALADRTYRPSVRSQPFLSSAAAPPGLLCADAGPVVFAAPFLVLSPLAAAKVVSGLFGGSLLEKSRPSVVAPVSASPPAPPLDLLPLAETTVVSGSSCFNSASKSGVEIAQPEGSVGAAPPPVVAASELAATSN</sequence>
<reference evidence="2 3" key="1">
    <citation type="submission" date="2014-09" db="EMBL/GenBank/DDBJ databases">
        <authorList>
            <person name="Ellenberger Sabrina"/>
        </authorList>
    </citation>
    <scope>NUCLEOTIDE SEQUENCE [LARGE SCALE GENOMIC DNA]</scope>
    <source>
        <strain evidence="2 3">CBS 412.66</strain>
    </source>
</reference>
<dbReference type="AlphaFoldDB" id="A0A0B7NC46"/>
<organism evidence="2 3">
    <name type="scientific">Parasitella parasitica</name>
    <dbReference type="NCBI Taxonomy" id="35722"/>
    <lineage>
        <taxon>Eukaryota</taxon>
        <taxon>Fungi</taxon>
        <taxon>Fungi incertae sedis</taxon>
        <taxon>Mucoromycota</taxon>
        <taxon>Mucoromycotina</taxon>
        <taxon>Mucoromycetes</taxon>
        <taxon>Mucorales</taxon>
        <taxon>Mucorineae</taxon>
        <taxon>Mucoraceae</taxon>
        <taxon>Parasitella</taxon>
    </lineage>
</organism>
<keyword evidence="3" id="KW-1185">Reference proteome</keyword>
<gene>
    <name evidence="2" type="primary">PARPA_06928.1 scaffold 25142</name>
</gene>
<keyword evidence="1" id="KW-0472">Membrane</keyword>
<evidence type="ECO:0000313" key="3">
    <source>
        <dbReference type="Proteomes" id="UP000054107"/>
    </source>
</evidence>
<keyword evidence="1" id="KW-1133">Transmembrane helix</keyword>
<keyword evidence="1" id="KW-0812">Transmembrane</keyword>
<protein>
    <submittedName>
        <fullName evidence="2">Uncharacterized protein</fullName>
    </submittedName>
</protein>
<evidence type="ECO:0000313" key="2">
    <source>
        <dbReference type="EMBL" id="CEP12910.1"/>
    </source>
</evidence>
<feature type="transmembrane region" description="Helical" evidence="1">
    <location>
        <begin position="20"/>
        <end position="39"/>
    </location>
</feature>
<dbReference type="Proteomes" id="UP000054107">
    <property type="component" value="Unassembled WGS sequence"/>
</dbReference>
<evidence type="ECO:0000256" key="1">
    <source>
        <dbReference type="SAM" id="Phobius"/>
    </source>
</evidence>
<name>A0A0B7NC46_9FUNG</name>
<dbReference type="EMBL" id="LN728830">
    <property type="protein sequence ID" value="CEP12910.1"/>
    <property type="molecule type" value="Genomic_DNA"/>
</dbReference>